<dbReference type="Proteomes" id="UP001476798">
    <property type="component" value="Unassembled WGS sequence"/>
</dbReference>
<protein>
    <submittedName>
        <fullName evidence="2">Uncharacterized protein</fullName>
    </submittedName>
</protein>
<comment type="caution">
    <text evidence="2">The sequence shown here is derived from an EMBL/GenBank/DDBJ whole genome shotgun (WGS) entry which is preliminary data.</text>
</comment>
<evidence type="ECO:0000256" key="1">
    <source>
        <dbReference type="SAM" id="MobiDB-lite"/>
    </source>
</evidence>
<name>A0ABV0N6H9_9TELE</name>
<reference evidence="2 3" key="1">
    <citation type="submission" date="2021-06" db="EMBL/GenBank/DDBJ databases">
        <authorList>
            <person name="Palmer J.M."/>
        </authorList>
    </citation>
    <scope>NUCLEOTIDE SEQUENCE [LARGE SCALE GENOMIC DNA]</scope>
    <source>
        <strain evidence="2 3">GA_2019</strain>
        <tissue evidence="2">Muscle</tissue>
    </source>
</reference>
<feature type="region of interest" description="Disordered" evidence="1">
    <location>
        <begin position="111"/>
        <end position="133"/>
    </location>
</feature>
<feature type="region of interest" description="Disordered" evidence="1">
    <location>
        <begin position="1"/>
        <end position="72"/>
    </location>
</feature>
<organism evidence="2 3">
    <name type="scientific">Goodea atripinnis</name>
    <dbReference type="NCBI Taxonomy" id="208336"/>
    <lineage>
        <taxon>Eukaryota</taxon>
        <taxon>Metazoa</taxon>
        <taxon>Chordata</taxon>
        <taxon>Craniata</taxon>
        <taxon>Vertebrata</taxon>
        <taxon>Euteleostomi</taxon>
        <taxon>Actinopterygii</taxon>
        <taxon>Neopterygii</taxon>
        <taxon>Teleostei</taxon>
        <taxon>Neoteleostei</taxon>
        <taxon>Acanthomorphata</taxon>
        <taxon>Ovalentaria</taxon>
        <taxon>Atherinomorphae</taxon>
        <taxon>Cyprinodontiformes</taxon>
        <taxon>Goodeidae</taxon>
        <taxon>Goodea</taxon>
    </lineage>
</organism>
<dbReference type="EMBL" id="JAHRIO010027586">
    <property type="protein sequence ID" value="MEQ2166966.1"/>
    <property type="molecule type" value="Genomic_DNA"/>
</dbReference>
<proteinExistence type="predicted"/>
<keyword evidence="3" id="KW-1185">Reference proteome</keyword>
<accession>A0ABV0N6H9</accession>
<evidence type="ECO:0000313" key="3">
    <source>
        <dbReference type="Proteomes" id="UP001476798"/>
    </source>
</evidence>
<evidence type="ECO:0000313" key="2">
    <source>
        <dbReference type="EMBL" id="MEQ2166966.1"/>
    </source>
</evidence>
<sequence>MTEQPNLDWSPPQAKPFAGELTTPALPPPQKQRSKRRYLQVEIRRPAKQPTQSDRSSDDEGPSPPQEEVPLLRMDEPLLEPLTTQHHTSEMGSPILDLTMEEFQEFIVNKDPIPPPATRPQQSRTEHTPPYRELTGGLRLSRFRHRPLEGQLRPLKCGDQRDIPQHPTKWRIGVWLSPKNGWCWGTRTSIGFPPLQQRTYRWTASLGRSGSTLRPYCRRPSLT</sequence>
<gene>
    <name evidence="2" type="ORF">GOODEAATRI_033885</name>
</gene>